<dbReference type="AlphaFoldDB" id="D3AI80"/>
<accession>D3AI80</accession>
<name>D3AI80_9FIRM</name>
<sequence>MRENWTHVLVKGCEGEFYTNFRGTCLYEVREDISEEAQYTQSFLLFYRINTKQGGRGGLI</sequence>
<gene>
    <name evidence="1" type="ORF">CLOSTHATH_03320</name>
</gene>
<dbReference type="EMBL" id="ACIO01000269">
    <property type="protein sequence ID" value="EFC98475.1"/>
    <property type="molecule type" value="Genomic_DNA"/>
</dbReference>
<dbReference type="HOGENOM" id="CLU_2935262_0_0_9"/>
<proteinExistence type="predicted"/>
<evidence type="ECO:0000313" key="2">
    <source>
        <dbReference type="Proteomes" id="UP000004968"/>
    </source>
</evidence>
<organism evidence="1 2">
    <name type="scientific">Hungatella hathewayi DSM 13479</name>
    <dbReference type="NCBI Taxonomy" id="566550"/>
    <lineage>
        <taxon>Bacteria</taxon>
        <taxon>Bacillati</taxon>
        <taxon>Bacillota</taxon>
        <taxon>Clostridia</taxon>
        <taxon>Lachnospirales</taxon>
        <taxon>Lachnospiraceae</taxon>
        <taxon>Hungatella</taxon>
    </lineage>
</organism>
<comment type="caution">
    <text evidence="1">The sequence shown here is derived from an EMBL/GenBank/DDBJ whole genome shotgun (WGS) entry which is preliminary data.</text>
</comment>
<protein>
    <submittedName>
        <fullName evidence="1">Uncharacterized protein</fullName>
    </submittedName>
</protein>
<dbReference type="Proteomes" id="UP000004968">
    <property type="component" value="Unassembled WGS sequence"/>
</dbReference>
<evidence type="ECO:0000313" key="1">
    <source>
        <dbReference type="EMBL" id="EFC98475.1"/>
    </source>
</evidence>
<reference evidence="1 2" key="1">
    <citation type="submission" date="2010-01" db="EMBL/GenBank/DDBJ databases">
        <authorList>
            <person name="Weinstock G."/>
            <person name="Sodergren E."/>
            <person name="Clifton S."/>
            <person name="Fulton L."/>
            <person name="Fulton B."/>
            <person name="Courtney L."/>
            <person name="Fronick C."/>
            <person name="Harrison M."/>
            <person name="Strong C."/>
            <person name="Farmer C."/>
            <person name="Delahaunty K."/>
            <person name="Markovic C."/>
            <person name="Hall O."/>
            <person name="Minx P."/>
            <person name="Tomlinson C."/>
            <person name="Mitreva M."/>
            <person name="Nelson J."/>
            <person name="Hou S."/>
            <person name="Wollam A."/>
            <person name="Pepin K.H."/>
            <person name="Johnson M."/>
            <person name="Bhonagiri V."/>
            <person name="Nash W.E."/>
            <person name="Warren W."/>
            <person name="Chinwalla A."/>
            <person name="Mardis E.R."/>
            <person name="Wilson R.K."/>
        </authorList>
    </citation>
    <scope>NUCLEOTIDE SEQUENCE [LARGE SCALE GENOMIC DNA]</scope>
    <source>
        <strain evidence="1 2">DSM 13479</strain>
    </source>
</reference>